<sequence length="56" mass="6203">MNPRPLAPKASALAKLRHIPQNLMQMLLYLNKVCASSSANTNNNEKKVQLALDGER</sequence>
<protein>
    <submittedName>
        <fullName evidence="1">Uncharacterized protein</fullName>
    </submittedName>
</protein>
<name>A0A485LV08_9ZZZZ</name>
<dbReference type="EMBL" id="CAADRN010000058">
    <property type="protein sequence ID" value="VFU12017.1"/>
    <property type="molecule type" value="Genomic_DNA"/>
</dbReference>
<accession>A0A485LV08</accession>
<dbReference type="AlphaFoldDB" id="A0A485LV08"/>
<organism evidence="1">
    <name type="scientific">anaerobic digester metagenome</name>
    <dbReference type="NCBI Taxonomy" id="1263854"/>
    <lineage>
        <taxon>unclassified sequences</taxon>
        <taxon>metagenomes</taxon>
        <taxon>ecological metagenomes</taxon>
    </lineage>
</organism>
<evidence type="ECO:0000313" key="1">
    <source>
        <dbReference type="EMBL" id="VFU12017.1"/>
    </source>
</evidence>
<reference evidence="1" key="1">
    <citation type="submission" date="2019-03" db="EMBL/GenBank/DDBJ databases">
        <authorList>
            <person name="Hao L."/>
        </authorList>
    </citation>
    <scope>NUCLEOTIDE SEQUENCE</scope>
</reference>
<proteinExistence type="predicted"/>
<gene>
    <name evidence="1" type="ORF">SCFA_1500002</name>
</gene>